<dbReference type="EMBL" id="KI395026">
    <property type="protein sequence ID" value="ERM99357.1"/>
    <property type="molecule type" value="Genomic_DNA"/>
</dbReference>
<dbReference type="InterPro" id="IPR044824">
    <property type="entry name" value="MAIN-like"/>
</dbReference>
<evidence type="ECO:0000313" key="3">
    <source>
        <dbReference type="Proteomes" id="UP000017836"/>
    </source>
</evidence>
<dbReference type="Gramene" id="ERM99357">
    <property type="protein sequence ID" value="ERM99357"/>
    <property type="gene ID" value="AMTR_s00108p00141550"/>
</dbReference>
<organism evidence="2 3">
    <name type="scientific">Amborella trichopoda</name>
    <dbReference type="NCBI Taxonomy" id="13333"/>
    <lineage>
        <taxon>Eukaryota</taxon>
        <taxon>Viridiplantae</taxon>
        <taxon>Streptophyta</taxon>
        <taxon>Embryophyta</taxon>
        <taxon>Tracheophyta</taxon>
        <taxon>Spermatophyta</taxon>
        <taxon>Magnoliopsida</taxon>
        <taxon>Amborellales</taxon>
        <taxon>Amborellaceae</taxon>
        <taxon>Amborella</taxon>
    </lineage>
</organism>
<evidence type="ECO:0000259" key="1">
    <source>
        <dbReference type="Pfam" id="PF10536"/>
    </source>
</evidence>
<proteinExistence type="predicted"/>
<dbReference type="HOGENOM" id="CLU_162915_0_0_1"/>
<dbReference type="Proteomes" id="UP000017836">
    <property type="component" value="Unassembled WGS sequence"/>
</dbReference>
<protein>
    <recommendedName>
        <fullName evidence="1">Aminotransferase-like plant mobile domain-containing protein</fullName>
    </recommendedName>
</protein>
<dbReference type="AlphaFoldDB" id="W1NUT0"/>
<gene>
    <name evidence="2" type="ORF">AMTR_s00108p00141550</name>
</gene>
<name>W1NUT0_AMBTC</name>
<evidence type="ECO:0000313" key="2">
    <source>
        <dbReference type="EMBL" id="ERM99357.1"/>
    </source>
</evidence>
<reference evidence="3" key="1">
    <citation type="journal article" date="2013" name="Science">
        <title>The Amborella genome and the evolution of flowering plants.</title>
        <authorList>
            <consortium name="Amborella Genome Project"/>
        </authorList>
    </citation>
    <scope>NUCLEOTIDE SEQUENCE [LARGE SCALE GENOMIC DNA]</scope>
</reference>
<accession>W1NUT0</accession>
<feature type="domain" description="Aminotransferase-like plant mobile" evidence="1">
    <location>
        <begin position="14"/>
        <end position="81"/>
    </location>
</feature>
<dbReference type="Pfam" id="PF10536">
    <property type="entry name" value="PMD"/>
    <property type="match status" value="1"/>
</dbReference>
<dbReference type="PANTHER" id="PTHR46033">
    <property type="entry name" value="PROTEIN MAIN-LIKE 2"/>
    <property type="match status" value="1"/>
</dbReference>
<sequence>MTKACMWKKQTHHKNISFDGISFDMVTWQPYEESHEIAEYFICRSYLIGFNIVEHYMFDRVLRQFGKLQGIPVMPPKWDRREKIGLHHFLDYRIG</sequence>
<dbReference type="GO" id="GO:0010073">
    <property type="term" value="P:meristem maintenance"/>
    <property type="evidence" value="ECO:0007669"/>
    <property type="project" value="InterPro"/>
</dbReference>
<dbReference type="PANTHER" id="PTHR46033:SF1">
    <property type="entry name" value="PROTEIN MAIN-LIKE 2"/>
    <property type="match status" value="1"/>
</dbReference>
<keyword evidence="3" id="KW-1185">Reference proteome</keyword>
<dbReference type="InterPro" id="IPR019557">
    <property type="entry name" value="AminoTfrase-like_pln_mobile"/>
</dbReference>